<reference evidence="10" key="1">
    <citation type="journal article" date="2023" name="Mol. Phylogenet. Evol.">
        <title>Genome-scale phylogeny and comparative genomics of the fungal order Sordariales.</title>
        <authorList>
            <person name="Hensen N."/>
            <person name="Bonometti L."/>
            <person name="Westerberg I."/>
            <person name="Brannstrom I.O."/>
            <person name="Guillou S."/>
            <person name="Cros-Aarteil S."/>
            <person name="Calhoun S."/>
            <person name="Haridas S."/>
            <person name="Kuo A."/>
            <person name="Mondo S."/>
            <person name="Pangilinan J."/>
            <person name="Riley R."/>
            <person name="LaButti K."/>
            <person name="Andreopoulos B."/>
            <person name="Lipzen A."/>
            <person name="Chen C."/>
            <person name="Yan M."/>
            <person name="Daum C."/>
            <person name="Ng V."/>
            <person name="Clum A."/>
            <person name="Steindorff A."/>
            <person name="Ohm R.A."/>
            <person name="Martin F."/>
            <person name="Silar P."/>
            <person name="Natvig D.O."/>
            <person name="Lalanne C."/>
            <person name="Gautier V."/>
            <person name="Ament-Velasquez S.L."/>
            <person name="Kruys A."/>
            <person name="Hutchinson M.I."/>
            <person name="Powell A.J."/>
            <person name="Barry K."/>
            <person name="Miller A.N."/>
            <person name="Grigoriev I.V."/>
            <person name="Debuchy R."/>
            <person name="Gladieux P."/>
            <person name="Hiltunen Thoren M."/>
            <person name="Johannesson H."/>
        </authorList>
    </citation>
    <scope>NUCLEOTIDE SEQUENCE [LARGE SCALE GENOMIC DNA]</scope>
    <source>
        <strain evidence="10">CBS 340.73</strain>
    </source>
</reference>
<accession>A0AAN6S589</accession>
<dbReference type="InterPro" id="IPR029058">
    <property type="entry name" value="AB_hydrolase_fold"/>
</dbReference>
<keyword evidence="4 8" id="KW-0732">Signal</keyword>
<dbReference type="InterPro" id="IPR011118">
    <property type="entry name" value="Tannase/feruloyl_esterase"/>
</dbReference>
<evidence type="ECO:0000256" key="2">
    <source>
        <dbReference type="ARBA" id="ARBA00022487"/>
    </source>
</evidence>
<evidence type="ECO:0000256" key="1">
    <source>
        <dbReference type="ARBA" id="ARBA00006249"/>
    </source>
</evidence>
<dbReference type="SUPFAM" id="SSF53474">
    <property type="entry name" value="alpha/beta-Hydrolases"/>
    <property type="match status" value="1"/>
</dbReference>
<dbReference type="AlphaFoldDB" id="A0AAN6S589"/>
<name>A0AAN6S589_9PEZI</name>
<evidence type="ECO:0000313" key="9">
    <source>
        <dbReference type="EMBL" id="KAK3940925.1"/>
    </source>
</evidence>
<evidence type="ECO:0000256" key="7">
    <source>
        <dbReference type="ARBA" id="ARBA00023157"/>
    </source>
</evidence>
<keyword evidence="10" id="KW-1185">Reference proteome</keyword>
<comment type="caution">
    <text evidence="9">The sequence shown here is derived from an EMBL/GenBank/DDBJ whole genome shotgun (WGS) entry which is preliminary data.</text>
</comment>
<keyword evidence="6" id="KW-0106">Calcium</keyword>
<comment type="similarity">
    <text evidence="1 8">Belongs to the tannase family.</text>
</comment>
<evidence type="ECO:0000256" key="8">
    <source>
        <dbReference type="RuleBase" id="RU361238"/>
    </source>
</evidence>
<evidence type="ECO:0000256" key="4">
    <source>
        <dbReference type="ARBA" id="ARBA00022729"/>
    </source>
</evidence>
<keyword evidence="5 8" id="KW-0378">Hydrolase</keyword>
<evidence type="ECO:0000256" key="5">
    <source>
        <dbReference type="ARBA" id="ARBA00022801"/>
    </source>
</evidence>
<dbReference type="Proteomes" id="UP001303473">
    <property type="component" value="Unassembled WGS sequence"/>
</dbReference>
<dbReference type="PANTHER" id="PTHR33938:SF2">
    <property type="entry name" value="CARBOXYLIC ESTER HYDROLASE"/>
    <property type="match status" value="1"/>
</dbReference>
<sequence>MARCFINTVPVTVFLFELLSLLALRGAWAAAAAKQQQLKCAASSFASILQPAGAVLEKIASVPEGGSYGEGAAADVAYPTNPTNLPALCALTVRVASSKTTSYRFGLFLPTTAGRWEGKFLAVGNGGFAGGINWLDMAPGPHYGMATISTDLGHNSTVADLSWALRSPGKKTDWGWRALHGSIVLGKQLTEAFYGGRKISYSYYNGCSTGGRQGLRELQAFPDSFDGALVGAAAWWTTHLNDYVTRLGMYNLPVASPGHISTSDMGNLADEVVRQCDAADGVSDGIVSSPELCTFDFSRMLCGDQNPGVDGAACLNAQQIQTAQHAYADYHSSVDGRFLYPGLTLSSEDQWFILLGGTEPSPFGVGYQRYFLFDNPDWDWHDYNDSIVDFAERTDPGQATAAEFDIHEYKDRGGKIIMYHGLADGLVPTKGSEYYYNQTITTFGGLEKTTDFFRLFLIPGMQHCWGTPVDAPWNIAGAFQPGSMSTSEWSVPGYKDSKHDALMALMDWVEKGSPVDEIVATTWKSSMDPTSGVLRQRPLCPWPAKAVYNGKGDVNVSSSWSCLKTTTGTGANSWAGGGGGGLGNKHKLI</sequence>
<evidence type="ECO:0000256" key="3">
    <source>
        <dbReference type="ARBA" id="ARBA00022723"/>
    </source>
</evidence>
<keyword evidence="3" id="KW-0479">Metal-binding</keyword>
<dbReference type="GO" id="GO:0030600">
    <property type="term" value="F:feruloyl esterase activity"/>
    <property type="evidence" value="ECO:0007669"/>
    <property type="project" value="UniProtKB-ARBA"/>
</dbReference>
<gene>
    <name evidence="9" type="ORF">QBC46DRAFT_259870</name>
</gene>
<feature type="chain" id="PRO_5042661761" description="Carboxylic ester hydrolase" evidence="8">
    <location>
        <begin position="30"/>
        <end position="589"/>
    </location>
</feature>
<protein>
    <recommendedName>
        <fullName evidence="8">Carboxylic ester hydrolase</fullName>
        <ecNumber evidence="8">3.1.1.-</ecNumber>
    </recommendedName>
</protein>
<keyword evidence="7" id="KW-1015">Disulfide bond</keyword>
<proteinExistence type="inferred from homology"/>
<dbReference type="Pfam" id="PF07519">
    <property type="entry name" value="Tannase"/>
    <property type="match status" value="2"/>
</dbReference>
<organism evidence="9 10">
    <name type="scientific">Diplogelasinospora grovesii</name>
    <dbReference type="NCBI Taxonomy" id="303347"/>
    <lineage>
        <taxon>Eukaryota</taxon>
        <taxon>Fungi</taxon>
        <taxon>Dikarya</taxon>
        <taxon>Ascomycota</taxon>
        <taxon>Pezizomycotina</taxon>
        <taxon>Sordariomycetes</taxon>
        <taxon>Sordariomycetidae</taxon>
        <taxon>Sordariales</taxon>
        <taxon>Diplogelasinosporaceae</taxon>
        <taxon>Diplogelasinospora</taxon>
    </lineage>
</organism>
<dbReference type="EC" id="3.1.1.-" evidence="8"/>
<dbReference type="EMBL" id="MU853790">
    <property type="protein sequence ID" value="KAK3940925.1"/>
    <property type="molecule type" value="Genomic_DNA"/>
</dbReference>
<feature type="signal peptide" evidence="8">
    <location>
        <begin position="1"/>
        <end position="29"/>
    </location>
</feature>
<keyword evidence="2" id="KW-0719">Serine esterase</keyword>
<evidence type="ECO:0000256" key="6">
    <source>
        <dbReference type="ARBA" id="ARBA00022837"/>
    </source>
</evidence>
<dbReference type="GO" id="GO:0046872">
    <property type="term" value="F:metal ion binding"/>
    <property type="evidence" value="ECO:0007669"/>
    <property type="project" value="UniProtKB-KW"/>
</dbReference>
<evidence type="ECO:0000313" key="10">
    <source>
        <dbReference type="Proteomes" id="UP001303473"/>
    </source>
</evidence>
<dbReference type="PANTHER" id="PTHR33938">
    <property type="entry name" value="FERULOYL ESTERASE B-RELATED"/>
    <property type="match status" value="1"/>
</dbReference>